<evidence type="ECO:0000259" key="2">
    <source>
        <dbReference type="Pfam" id="PF01370"/>
    </source>
</evidence>
<dbReference type="AlphaFoldDB" id="A0A1G2FVY3"/>
<name>A0A1G2FVY3_9BACT</name>
<comment type="caution">
    <text evidence="3">The sequence shown here is derived from an EMBL/GenBank/DDBJ whole genome shotgun (WGS) entry which is preliminary data.</text>
</comment>
<sequence length="301" mass="33071">MKCVVTGGAGFIGSHLADALVERGHEVHIIDNLHSGKKEHVHKDAVLHIIDIRDLEKIRKVFKDLGAVKCVFHLATLPRVPFSIEHPIETNAVNVDGALNMLVASKDAGAEKFVYSASSSAYGDQNTLPLTEDMRVNPKSPYGLQKYIGELYCKIFYEVYGLPTVSLRYFNVYGPRYNPEGDYALVIGKFIKQKRQGKPLTITGDGSQTRDFTHVSDVVQANILAMESDKVGKGDVINIGGGSNTSINALASLIGGPVQYIEARLESKDTLADIKKAKELLGWEPKMQFEEGIRTLLRNTA</sequence>
<evidence type="ECO:0000256" key="1">
    <source>
        <dbReference type="ARBA" id="ARBA00007637"/>
    </source>
</evidence>
<comment type="similarity">
    <text evidence="1">Belongs to the NAD(P)-dependent epimerase/dehydratase family.</text>
</comment>
<dbReference type="PANTHER" id="PTHR43000">
    <property type="entry name" value="DTDP-D-GLUCOSE 4,6-DEHYDRATASE-RELATED"/>
    <property type="match status" value="1"/>
</dbReference>
<dbReference type="SUPFAM" id="SSF51735">
    <property type="entry name" value="NAD(P)-binding Rossmann-fold domains"/>
    <property type="match status" value="1"/>
</dbReference>
<dbReference type="Gene3D" id="3.90.25.10">
    <property type="entry name" value="UDP-galactose 4-epimerase, domain 1"/>
    <property type="match status" value="1"/>
</dbReference>
<organism evidence="3 4">
    <name type="scientific">Candidatus Ryanbacteria bacterium RIFCSPHIGHO2_01_45_13</name>
    <dbReference type="NCBI Taxonomy" id="1802112"/>
    <lineage>
        <taxon>Bacteria</taxon>
        <taxon>Candidatus Ryaniibacteriota</taxon>
    </lineage>
</organism>
<evidence type="ECO:0000313" key="4">
    <source>
        <dbReference type="Proteomes" id="UP000176700"/>
    </source>
</evidence>
<feature type="domain" description="NAD-dependent epimerase/dehydratase" evidence="2">
    <location>
        <begin position="4"/>
        <end position="240"/>
    </location>
</feature>
<dbReference type="InterPro" id="IPR001509">
    <property type="entry name" value="Epimerase_deHydtase"/>
</dbReference>
<gene>
    <name evidence="3" type="ORF">A2W41_00880</name>
</gene>
<evidence type="ECO:0000313" key="3">
    <source>
        <dbReference type="EMBL" id="OGZ42246.1"/>
    </source>
</evidence>
<protein>
    <recommendedName>
        <fullName evidence="2">NAD-dependent epimerase/dehydratase domain-containing protein</fullName>
    </recommendedName>
</protein>
<dbReference type="Pfam" id="PF01370">
    <property type="entry name" value="Epimerase"/>
    <property type="match status" value="1"/>
</dbReference>
<dbReference type="Proteomes" id="UP000176700">
    <property type="component" value="Unassembled WGS sequence"/>
</dbReference>
<proteinExistence type="inferred from homology"/>
<dbReference type="InterPro" id="IPR036291">
    <property type="entry name" value="NAD(P)-bd_dom_sf"/>
</dbReference>
<accession>A0A1G2FVY3</accession>
<dbReference type="Gene3D" id="3.40.50.720">
    <property type="entry name" value="NAD(P)-binding Rossmann-like Domain"/>
    <property type="match status" value="1"/>
</dbReference>
<reference evidence="3 4" key="1">
    <citation type="journal article" date="2016" name="Nat. Commun.">
        <title>Thousands of microbial genomes shed light on interconnected biogeochemical processes in an aquifer system.</title>
        <authorList>
            <person name="Anantharaman K."/>
            <person name="Brown C.T."/>
            <person name="Hug L.A."/>
            <person name="Sharon I."/>
            <person name="Castelle C.J."/>
            <person name="Probst A.J."/>
            <person name="Thomas B.C."/>
            <person name="Singh A."/>
            <person name="Wilkins M.J."/>
            <person name="Karaoz U."/>
            <person name="Brodie E.L."/>
            <person name="Williams K.H."/>
            <person name="Hubbard S.S."/>
            <person name="Banfield J.F."/>
        </authorList>
    </citation>
    <scope>NUCLEOTIDE SEQUENCE [LARGE SCALE GENOMIC DNA]</scope>
</reference>
<dbReference type="EMBL" id="MHNI01000019">
    <property type="protein sequence ID" value="OGZ42246.1"/>
    <property type="molecule type" value="Genomic_DNA"/>
</dbReference>